<organism evidence="2 3">
    <name type="scientific">Mya arenaria</name>
    <name type="common">Soft-shell clam</name>
    <dbReference type="NCBI Taxonomy" id="6604"/>
    <lineage>
        <taxon>Eukaryota</taxon>
        <taxon>Metazoa</taxon>
        <taxon>Spiralia</taxon>
        <taxon>Lophotrochozoa</taxon>
        <taxon>Mollusca</taxon>
        <taxon>Bivalvia</taxon>
        <taxon>Autobranchia</taxon>
        <taxon>Heteroconchia</taxon>
        <taxon>Euheterodonta</taxon>
        <taxon>Imparidentia</taxon>
        <taxon>Neoheterodontei</taxon>
        <taxon>Myida</taxon>
        <taxon>Myoidea</taxon>
        <taxon>Myidae</taxon>
        <taxon>Mya</taxon>
    </lineage>
</organism>
<gene>
    <name evidence="2" type="ORF">MAR_007987</name>
</gene>
<dbReference type="EMBL" id="CP111015">
    <property type="protein sequence ID" value="WAR01429.1"/>
    <property type="molecule type" value="Genomic_DNA"/>
</dbReference>
<feature type="domain" description="Apextrin C-terminal" evidence="1">
    <location>
        <begin position="114"/>
        <end position="186"/>
    </location>
</feature>
<keyword evidence="3" id="KW-1185">Reference proteome</keyword>
<dbReference type="Pfam" id="PF16977">
    <property type="entry name" value="ApeC"/>
    <property type="match status" value="2"/>
</dbReference>
<evidence type="ECO:0000259" key="1">
    <source>
        <dbReference type="Pfam" id="PF16977"/>
    </source>
</evidence>
<sequence length="196" mass="21704">MQQLFPVLDHSLQIPVTWPRGNYGLMKTAAGCPGAKVSWQSGWRHYDTEDLGSNNGYSSGISHFLAGSFASDDIRTDFCIKTISSTTTYDGLWPRGSYCLLKYRNCPNGFRDGSDGQSSAAMILPTDRPFVLMRYGGKCQTVYGMSVRDLYVHWDDDDLFNKDSASGMHPDDTGDGDNHELHFCYYQSSGHGGIIG</sequence>
<protein>
    <recommendedName>
        <fullName evidence="1">Apextrin C-terminal domain-containing protein</fullName>
    </recommendedName>
</protein>
<feature type="domain" description="Apextrin C-terminal" evidence="1">
    <location>
        <begin position="18"/>
        <end position="113"/>
    </location>
</feature>
<name>A0ABY7DZ48_MYAAR</name>
<dbReference type="InterPro" id="IPR031569">
    <property type="entry name" value="ApeC"/>
</dbReference>
<dbReference type="Proteomes" id="UP001164746">
    <property type="component" value="Chromosome 4"/>
</dbReference>
<proteinExistence type="predicted"/>
<reference evidence="2" key="1">
    <citation type="submission" date="2022-11" db="EMBL/GenBank/DDBJ databases">
        <title>Centuries of genome instability and evolution in soft-shell clam transmissible cancer (bioRxiv).</title>
        <authorList>
            <person name="Hart S.F.M."/>
            <person name="Yonemitsu M.A."/>
            <person name="Giersch R.M."/>
            <person name="Beal B.F."/>
            <person name="Arriagada G."/>
            <person name="Davis B.W."/>
            <person name="Ostrander E.A."/>
            <person name="Goff S.P."/>
            <person name="Metzger M.J."/>
        </authorList>
    </citation>
    <scope>NUCLEOTIDE SEQUENCE</scope>
    <source>
        <strain evidence="2">MELC-2E11</strain>
        <tissue evidence="2">Siphon/mantle</tissue>
    </source>
</reference>
<accession>A0ABY7DZ48</accession>
<evidence type="ECO:0000313" key="2">
    <source>
        <dbReference type="EMBL" id="WAR01429.1"/>
    </source>
</evidence>
<dbReference type="PANTHER" id="PTHR19324:SF33">
    <property type="entry name" value="MUCIN-5AC"/>
    <property type="match status" value="1"/>
</dbReference>
<evidence type="ECO:0000313" key="3">
    <source>
        <dbReference type="Proteomes" id="UP001164746"/>
    </source>
</evidence>
<dbReference type="PANTHER" id="PTHR19324">
    <property type="entry name" value="PERFORIN-LIKE PROTEIN 1"/>
    <property type="match status" value="1"/>
</dbReference>